<evidence type="ECO:0000313" key="4">
    <source>
        <dbReference type="Proteomes" id="UP001151760"/>
    </source>
</evidence>
<feature type="domain" description="Helicase C-terminal" evidence="2">
    <location>
        <begin position="163"/>
        <end position="312"/>
    </location>
</feature>
<dbReference type="PROSITE" id="PS51194">
    <property type="entry name" value="HELICASE_CTER"/>
    <property type="match status" value="1"/>
</dbReference>
<keyword evidence="3" id="KW-0347">Helicase</keyword>
<reference evidence="3" key="2">
    <citation type="submission" date="2022-01" db="EMBL/GenBank/DDBJ databases">
        <authorList>
            <person name="Yamashiro T."/>
            <person name="Shiraishi A."/>
            <person name="Satake H."/>
            <person name="Nakayama K."/>
        </authorList>
    </citation>
    <scope>NUCLEOTIDE SEQUENCE</scope>
</reference>
<sequence>MLVQNMDILLKMGKHTGITAELGIPNTHHYVPIAKRSPVTSQVIIGTAGTVNKLIAGKKLDTSGLKILMYDDADHMLIEGCYKEDCVRIMKDIHKQSLGCKVLLYATIFNDRVKAFESKIVDVLKVECTRLIVNKDGVDLDRVKQYKVNVPDEVSKITFFIDKILELGNFCQTIIFVRTKESARMLHKALLDATHNATNFHGARTQEDKDSILKEYKDGLTQHLITTDVHARGFDPAQANLVINYDLPIASDSSDDDCELYLHRIGRVGRHRNKGAVFNFMCGAVDNNLMEKFEKYNKNNIVEVPFEISDEEFEDILAGR</sequence>
<reference evidence="3" key="1">
    <citation type="journal article" date="2022" name="Int. J. Mol. Sci.">
        <title>Draft Genome of Tanacetum Coccineum: Genomic Comparison of Closely Related Tanacetum-Family Plants.</title>
        <authorList>
            <person name="Yamashiro T."/>
            <person name="Shiraishi A."/>
            <person name="Nakayama K."/>
            <person name="Satake H."/>
        </authorList>
    </citation>
    <scope>NUCLEOTIDE SEQUENCE</scope>
</reference>
<dbReference type="Proteomes" id="UP001151760">
    <property type="component" value="Unassembled WGS sequence"/>
</dbReference>
<proteinExistence type="predicted"/>
<dbReference type="SMART" id="SM00490">
    <property type="entry name" value="HELICc"/>
    <property type="match status" value="1"/>
</dbReference>
<dbReference type="InterPro" id="IPR001650">
    <property type="entry name" value="Helicase_C-like"/>
</dbReference>
<dbReference type="InterPro" id="IPR027417">
    <property type="entry name" value="P-loop_NTPase"/>
</dbReference>
<gene>
    <name evidence="3" type="ORF">Tco_0840410</name>
</gene>
<dbReference type="EMBL" id="BQNB010012627">
    <property type="protein sequence ID" value="GJT05948.1"/>
    <property type="molecule type" value="Genomic_DNA"/>
</dbReference>
<organism evidence="3 4">
    <name type="scientific">Tanacetum coccineum</name>
    <dbReference type="NCBI Taxonomy" id="301880"/>
    <lineage>
        <taxon>Eukaryota</taxon>
        <taxon>Viridiplantae</taxon>
        <taxon>Streptophyta</taxon>
        <taxon>Embryophyta</taxon>
        <taxon>Tracheophyta</taxon>
        <taxon>Spermatophyta</taxon>
        <taxon>Magnoliopsida</taxon>
        <taxon>eudicotyledons</taxon>
        <taxon>Gunneridae</taxon>
        <taxon>Pentapetalae</taxon>
        <taxon>asterids</taxon>
        <taxon>campanulids</taxon>
        <taxon>Asterales</taxon>
        <taxon>Asteraceae</taxon>
        <taxon>Asteroideae</taxon>
        <taxon>Anthemideae</taxon>
        <taxon>Anthemidinae</taxon>
        <taxon>Tanacetum</taxon>
    </lineage>
</organism>
<keyword evidence="3" id="KW-0378">Hydrolase</keyword>
<dbReference type="SUPFAM" id="SSF52540">
    <property type="entry name" value="P-loop containing nucleoside triphosphate hydrolases"/>
    <property type="match status" value="1"/>
</dbReference>
<protein>
    <submittedName>
        <fullName evidence="3">DEAD-box ATP-dependent RNA helicase 38</fullName>
    </submittedName>
</protein>
<dbReference type="GO" id="GO:0004386">
    <property type="term" value="F:helicase activity"/>
    <property type="evidence" value="ECO:0007669"/>
    <property type="project" value="UniProtKB-KW"/>
</dbReference>
<evidence type="ECO:0000313" key="3">
    <source>
        <dbReference type="EMBL" id="GJT05948.1"/>
    </source>
</evidence>
<dbReference type="Gene3D" id="3.40.50.300">
    <property type="entry name" value="P-loop containing nucleotide triphosphate hydrolases"/>
    <property type="match status" value="2"/>
</dbReference>
<evidence type="ECO:0000259" key="2">
    <source>
        <dbReference type="PROSITE" id="PS51194"/>
    </source>
</evidence>
<comment type="caution">
    <text evidence="3">The sequence shown here is derived from an EMBL/GenBank/DDBJ whole genome shotgun (WGS) entry which is preliminary data.</text>
</comment>
<keyword evidence="4" id="KW-1185">Reference proteome</keyword>
<accession>A0ABQ5AUB7</accession>
<keyword evidence="3" id="KW-0067">ATP-binding</keyword>
<evidence type="ECO:0000256" key="1">
    <source>
        <dbReference type="ARBA" id="ARBA00022884"/>
    </source>
</evidence>
<keyword evidence="3" id="KW-0547">Nucleotide-binding</keyword>
<keyword evidence="1" id="KW-0694">RNA-binding</keyword>
<dbReference type="Pfam" id="PF00271">
    <property type="entry name" value="Helicase_C"/>
    <property type="match status" value="1"/>
</dbReference>
<name>A0ABQ5AUB7_9ASTR</name>
<dbReference type="CDD" id="cd18787">
    <property type="entry name" value="SF2_C_DEAD"/>
    <property type="match status" value="1"/>
</dbReference>
<dbReference type="PANTHER" id="PTHR47958">
    <property type="entry name" value="ATP-DEPENDENT RNA HELICASE DBP3"/>
    <property type="match status" value="1"/>
</dbReference>